<dbReference type="PROSITE" id="PS50112">
    <property type="entry name" value="PAS"/>
    <property type="match status" value="1"/>
</dbReference>
<feature type="domain" description="GGDEF" evidence="4">
    <location>
        <begin position="401"/>
        <end position="535"/>
    </location>
</feature>
<dbReference type="InterPro" id="IPR003660">
    <property type="entry name" value="HAMP_dom"/>
</dbReference>
<dbReference type="Gene3D" id="6.10.340.10">
    <property type="match status" value="1"/>
</dbReference>
<dbReference type="EMBL" id="JBHLXJ010000015">
    <property type="protein sequence ID" value="MFC0351034.1"/>
    <property type="molecule type" value="Genomic_DNA"/>
</dbReference>
<dbReference type="InterPro" id="IPR052163">
    <property type="entry name" value="DGC-Regulatory_Protein"/>
</dbReference>
<dbReference type="PANTHER" id="PTHR46663:SF2">
    <property type="entry name" value="GGDEF DOMAIN-CONTAINING PROTEIN"/>
    <property type="match status" value="1"/>
</dbReference>
<evidence type="ECO:0000256" key="1">
    <source>
        <dbReference type="SAM" id="Phobius"/>
    </source>
</evidence>
<keyword evidence="1" id="KW-0472">Membrane</keyword>
<evidence type="ECO:0000259" key="2">
    <source>
        <dbReference type="PROSITE" id="PS50112"/>
    </source>
</evidence>
<organism evidence="5 6">
    <name type="scientific">Undibacterium danionis</name>
    <dbReference type="NCBI Taxonomy" id="1812100"/>
    <lineage>
        <taxon>Bacteria</taxon>
        <taxon>Pseudomonadati</taxon>
        <taxon>Pseudomonadota</taxon>
        <taxon>Betaproteobacteria</taxon>
        <taxon>Burkholderiales</taxon>
        <taxon>Oxalobacteraceae</taxon>
        <taxon>Undibacterium</taxon>
    </lineage>
</organism>
<dbReference type="PROSITE" id="PS50887">
    <property type="entry name" value="GGDEF"/>
    <property type="match status" value="1"/>
</dbReference>
<dbReference type="Pfam" id="PF13188">
    <property type="entry name" value="PAS_8"/>
    <property type="match status" value="1"/>
</dbReference>
<keyword evidence="5" id="KW-0808">Transferase</keyword>
<keyword evidence="1" id="KW-1133">Transmembrane helix</keyword>
<dbReference type="GO" id="GO:0052621">
    <property type="term" value="F:diguanylate cyclase activity"/>
    <property type="evidence" value="ECO:0007669"/>
    <property type="project" value="UniProtKB-EC"/>
</dbReference>
<sequence length="535" mass="59774">MLNLLRTSIVVRSSAIVLGITLFIGGIFAAFTYYWEANTEQELVKNRMHTLLSTVESTVSIACYLFDANLAKEVAQGLLKNEDVASVKIYSEQQTLTELHKNKRVQDHGLLRLGDKSKLFIQRPIYSPFNPKEAVCQIELLPDLAFIRGQINNKASVTTYLLLLQALIMAGAVVFVVMFLITRPIKTISDRLHHLPPDANASLPLPAGNERDEIGQLVRDVNTLFSKLFNLLEDERELRIQHQIGEKKFQAIFENSETGIFLLKSNGEVISSNPAYSRLFAIRLDAEPTQIKHSLLNNLSDYALRLQGMLENATYAEQIASEDFLIEVGAPKQKKWINLVLSAVENGVLQGLVNDITERKQIEESVTQLAVTDHLTGIANRLGFEKAMARIHFEMHGGLLGSFYLLMIDLDGFKEVNDQFGHDVGDKVLCHFSQLLSKIVRKSDFIARVGGDEFIVILKDIDQLDKLKSIADKIVSSAAQSMSFENADTIHIGASVGITLCSTPDFDHNELMSQADEAMYQAKKSGKNQYRIYAA</sequence>
<dbReference type="Gene3D" id="3.30.450.20">
    <property type="entry name" value="PAS domain"/>
    <property type="match status" value="1"/>
</dbReference>
<proteinExistence type="predicted"/>
<feature type="transmembrane region" description="Helical" evidence="1">
    <location>
        <begin position="160"/>
        <end position="181"/>
    </location>
</feature>
<evidence type="ECO:0000259" key="3">
    <source>
        <dbReference type="PROSITE" id="PS50885"/>
    </source>
</evidence>
<dbReference type="EC" id="2.7.7.65" evidence="5"/>
<dbReference type="SUPFAM" id="SSF55073">
    <property type="entry name" value="Nucleotide cyclase"/>
    <property type="match status" value="1"/>
</dbReference>
<keyword evidence="6" id="KW-1185">Reference proteome</keyword>
<dbReference type="SUPFAM" id="SSF158472">
    <property type="entry name" value="HAMP domain-like"/>
    <property type="match status" value="1"/>
</dbReference>
<accession>A0ABV6IGR9</accession>
<dbReference type="Pfam" id="PF00990">
    <property type="entry name" value="GGDEF"/>
    <property type="match status" value="1"/>
</dbReference>
<dbReference type="RefSeq" id="WP_390213593.1">
    <property type="nucleotide sequence ID" value="NZ_JBHLXJ010000015.1"/>
</dbReference>
<keyword evidence="1" id="KW-0812">Transmembrane</keyword>
<evidence type="ECO:0000313" key="5">
    <source>
        <dbReference type="EMBL" id="MFC0351034.1"/>
    </source>
</evidence>
<evidence type="ECO:0000259" key="4">
    <source>
        <dbReference type="PROSITE" id="PS50887"/>
    </source>
</evidence>
<feature type="domain" description="HAMP" evidence="3">
    <location>
        <begin position="179"/>
        <end position="233"/>
    </location>
</feature>
<dbReference type="NCBIfam" id="TIGR00254">
    <property type="entry name" value="GGDEF"/>
    <property type="match status" value="1"/>
</dbReference>
<dbReference type="Gene3D" id="3.30.70.270">
    <property type="match status" value="1"/>
</dbReference>
<dbReference type="InterPro" id="IPR000014">
    <property type="entry name" value="PAS"/>
</dbReference>
<evidence type="ECO:0000313" key="6">
    <source>
        <dbReference type="Proteomes" id="UP001589844"/>
    </source>
</evidence>
<dbReference type="CDD" id="cd01949">
    <property type="entry name" value="GGDEF"/>
    <property type="match status" value="1"/>
</dbReference>
<dbReference type="InterPro" id="IPR043128">
    <property type="entry name" value="Rev_trsase/Diguanyl_cyclase"/>
</dbReference>
<dbReference type="SMART" id="SM00267">
    <property type="entry name" value="GGDEF"/>
    <property type="match status" value="1"/>
</dbReference>
<dbReference type="SUPFAM" id="SSF55785">
    <property type="entry name" value="PYP-like sensor domain (PAS domain)"/>
    <property type="match status" value="1"/>
</dbReference>
<dbReference type="PROSITE" id="PS50885">
    <property type="entry name" value="HAMP"/>
    <property type="match status" value="1"/>
</dbReference>
<dbReference type="InterPro" id="IPR000160">
    <property type="entry name" value="GGDEF_dom"/>
</dbReference>
<gene>
    <name evidence="5" type="ORF">ACFFJH_14545</name>
</gene>
<dbReference type="InterPro" id="IPR035965">
    <property type="entry name" value="PAS-like_dom_sf"/>
</dbReference>
<feature type="domain" description="PAS" evidence="2">
    <location>
        <begin position="245"/>
        <end position="282"/>
    </location>
</feature>
<name>A0ABV6IGR9_9BURK</name>
<protein>
    <submittedName>
        <fullName evidence="5">Diguanylate cyclase</fullName>
        <ecNumber evidence="5">2.7.7.65</ecNumber>
    </submittedName>
</protein>
<comment type="caution">
    <text evidence="5">The sequence shown here is derived from an EMBL/GenBank/DDBJ whole genome shotgun (WGS) entry which is preliminary data.</text>
</comment>
<reference evidence="5 6" key="1">
    <citation type="submission" date="2024-09" db="EMBL/GenBank/DDBJ databases">
        <authorList>
            <person name="Sun Q."/>
            <person name="Mori K."/>
        </authorList>
    </citation>
    <scope>NUCLEOTIDE SEQUENCE [LARGE SCALE GENOMIC DNA]</scope>
    <source>
        <strain evidence="5 6">CCM 8677</strain>
    </source>
</reference>
<dbReference type="InterPro" id="IPR029787">
    <property type="entry name" value="Nucleotide_cyclase"/>
</dbReference>
<keyword evidence="5" id="KW-0548">Nucleotidyltransferase</keyword>
<dbReference type="PANTHER" id="PTHR46663">
    <property type="entry name" value="DIGUANYLATE CYCLASE DGCT-RELATED"/>
    <property type="match status" value="1"/>
</dbReference>
<dbReference type="Proteomes" id="UP001589844">
    <property type="component" value="Unassembled WGS sequence"/>
</dbReference>
<feature type="transmembrane region" description="Helical" evidence="1">
    <location>
        <begin position="15"/>
        <end position="35"/>
    </location>
</feature>